<evidence type="ECO:0000259" key="9">
    <source>
        <dbReference type="PROSITE" id="PS50109"/>
    </source>
</evidence>
<dbReference type="InterPro" id="IPR011495">
    <property type="entry name" value="Sig_transdc_His_kin_sub2_dim/P"/>
</dbReference>
<keyword evidence="11" id="KW-1185">Reference proteome</keyword>
<dbReference type="InterPro" id="IPR005467">
    <property type="entry name" value="His_kinase_dom"/>
</dbReference>
<evidence type="ECO:0000256" key="1">
    <source>
        <dbReference type="ARBA" id="ARBA00000085"/>
    </source>
</evidence>
<dbReference type="GO" id="GO:0004673">
    <property type="term" value="F:protein histidine kinase activity"/>
    <property type="evidence" value="ECO:0007669"/>
    <property type="project" value="UniProtKB-EC"/>
</dbReference>
<dbReference type="PANTHER" id="PTHR41523:SF8">
    <property type="entry name" value="ETHYLENE RESPONSE SENSOR PROTEIN"/>
    <property type="match status" value="1"/>
</dbReference>
<dbReference type="Gene3D" id="3.30.565.10">
    <property type="entry name" value="Histidine kinase-like ATPase, C-terminal domain"/>
    <property type="match status" value="1"/>
</dbReference>
<keyword evidence="3" id="KW-0597">Phosphoprotein</keyword>
<evidence type="ECO:0000313" key="11">
    <source>
        <dbReference type="Proteomes" id="UP000317593"/>
    </source>
</evidence>
<feature type="transmembrane region" description="Helical" evidence="8">
    <location>
        <begin position="206"/>
        <end position="229"/>
    </location>
</feature>
<accession>A0A521EXU2</accession>
<protein>
    <recommendedName>
        <fullName evidence="2">histidine kinase</fullName>
        <ecNumber evidence="2">2.7.13.3</ecNumber>
    </recommendedName>
</protein>
<dbReference type="Pfam" id="PF02518">
    <property type="entry name" value="HATPase_c"/>
    <property type="match status" value="1"/>
</dbReference>
<keyword evidence="8" id="KW-1133">Transmembrane helix</keyword>
<keyword evidence="8" id="KW-0812">Transmembrane</keyword>
<dbReference type="EMBL" id="FXTH01000020">
    <property type="protein sequence ID" value="SMO88703.1"/>
    <property type="molecule type" value="Genomic_DNA"/>
</dbReference>
<feature type="transmembrane region" description="Helical" evidence="8">
    <location>
        <begin position="15"/>
        <end position="35"/>
    </location>
</feature>
<evidence type="ECO:0000256" key="5">
    <source>
        <dbReference type="ARBA" id="ARBA00022741"/>
    </source>
</evidence>
<evidence type="ECO:0000256" key="6">
    <source>
        <dbReference type="ARBA" id="ARBA00022777"/>
    </source>
</evidence>
<dbReference type="InterPro" id="IPR003594">
    <property type="entry name" value="HATPase_dom"/>
</dbReference>
<dbReference type="RefSeq" id="WP_142715786.1">
    <property type="nucleotide sequence ID" value="NZ_FXTH01000020.1"/>
</dbReference>
<evidence type="ECO:0000256" key="8">
    <source>
        <dbReference type="SAM" id="Phobius"/>
    </source>
</evidence>
<dbReference type="AlphaFoldDB" id="A0A521EXU2"/>
<keyword evidence="4" id="KW-0808">Transferase</keyword>
<evidence type="ECO:0000313" key="10">
    <source>
        <dbReference type="EMBL" id="SMO88703.1"/>
    </source>
</evidence>
<dbReference type="InterPro" id="IPR036890">
    <property type="entry name" value="HATPase_C_sf"/>
</dbReference>
<keyword evidence="8" id="KW-0472">Membrane</keyword>
<keyword evidence="6 10" id="KW-0418">Kinase</keyword>
<evidence type="ECO:0000256" key="4">
    <source>
        <dbReference type="ARBA" id="ARBA00022679"/>
    </source>
</evidence>
<dbReference type="EC" id="2.7.13.3" evidence="2"/>
<name>A0A521EXU2_9BACT</name>
<comment type="catalytic activity">
    <reaction evidence="1">
        <text>ATP + protein L-histidine = ADP + protein N-phospho-L-histidine.</text>
        <dbReference type="EC" id="2.7.13.3"/>
    </reaction>
</comment>
<feature type="domain" description="Histidine kinase" evidence="9">
    <location>
        <begin position="252"/>
        <end position="450"/>
    </location>
</feature>
<dbReference type="Proteomes" id="UP000317593">
    <property type="component" value="Unassembled WGS sequence"/>
</dbReference>
<dbReference type="GO" id="GO:0005524">
    <property type="term" value="F:ATP binding"/>
    <property type="evidence" value="ECO:0007669"/>
    <property type="project" value="UniProtKB-KW"/>
</dbReference>
<reference evidence="10 11" key="1">
    <citation type="submission" date="2017-05" db="EMBL/GenBank/DDBJ databases">
        <authorList>
            <person name="Varghese N."/>
            <person name="Submissions S."/>
        </authorList>
    </citation>
    <scope>NUCLEOTIDE SEQUENCE [LARGE SCALE GENOMIC DNA]</scope>
    <source>
        <strain evidence="10 11">DSM 21194</strain>
    </source>
</reference>
<organism evidence="10 11">
    <name type="scientific">Fodinibius sediminis</name>
    <dbReference type="NCBI Taxonomy" id="1214077"/>
    <lineage>
        <taxon>Bacteria</taxon>
        <taxon>Pseudomonadati</taxon>
        <taxon>Balneolota</taxon>
        <taxon>Balneolia</taxon>
        <taxon>Balneolales</taxon>
        <taxon>Balneolaceae</taxon>
        <taxon>Fodinibius</taxon>
    </lineage>
</organism>
<dbReference type="PANTHER" id="PTHR41523">
    <property type="entry name" value="TWO-COMPONENT SYSTEM SENSOR PROTEIN"/>
    <property type="match status" value="1"/>
</dbReference>
<evidence type="ECO:0000256" key="7">
    <source>
        <dbReference type="ARBA" id="ARBA00022840"/>
    </source>
</evidence>
<gene>
    <name evidence="10" type="ORF">SAMN06265218_12020</name>
</gene>
<dbReference type="Pfam" id="PF07568">
    <property type="entry name" value="HisKA_2"/>
    <property type="match status" value="1"/>
</dbReference>
<dbReference type="PROSITE" id="PS50109">
    <property type="entry name" value="HIS_KIN"/>
    <property type="match status" value="1"/>
</dbReference>
<evidence type="ECO:0000256" key="2">
    <source>
        <dbReference type="ARBA" id="ARBA00012438"/>
    </source>
</evidence>
<proteinExistence type="predicted"/>
<dbReference type="SMART" id="SM00387">
    <property type="entry name" value="HATPase_c"/>
    <property type="match status" value="1"/>
</dbReference>
<evidence type="ECO:0000256" key="3">
    <source>
        <dbReference type="ARBA" id="ARBA00022553"/>
    </source>
</evidence>
<dbReference type="SUPFAM" id="SSF55874">
    <property type="entry name" value="ATPase domain of HSP90 chaperone/DNA topoisomerase II/histidine kinase"/>
    <property type="match status" value="1"/>
</dbReference>
<keyword evidence="5" id="KW-0547">Nucleotide-binding</keyword>
<keyword evidence="7" id="KW-0067">ATP-binding</keyword>
<sequence length="450" mass="51598">MHNSNDKQLGVIDKYFWVANILFSIIGISLIIIAMGEAIIMSSTFELLALKDRWIDSQEDIVRRMITYDLGKDSKNRYLTTKDFNELATISLGIEEIISGKKEETLLNKQYLKEHSDIANISNVMKDLTGYIQYSPSFKDALKAKRESDQIIEELYKIFKEHKSSLGRVESEYQFQVQKKYQKLSTLNLNINKALDDSLAWIKKSFFLIIISSGVVLFIAGAGTSYLFYKKLKTWQKSLQKALDEKKILIQEIHHRVKNNLAQTAGLLYLQQERFPKDSLAHQAIVGSKNRIQSMALIHELLYEGRDLSTINLQEYVEKLSEQIKDALGTEDELVQFYYEIEEIFLEPDKVVPIGLILNETITNSIKHGFSKREKGEIEITITKHFGNHLCLQVKDNGNGIPKDQKPLKSSSTLGFKLIRVLTLQLDGEVEIHSSEHDGTSIKVYFPLNR</sequence>
<dbReference type="Gene3D" id="3.30.450.20">
    <property type="entry name" value="PAS domain"/>
    <property type="match status" value="1"/>
</dbReference>
<dbReference type="OrthoDB" id="1523170at2"/>